<proteinExistence type="predicted"/>
<sequence length="218" mass="23596">MKTDFSINVQVNLGVTPEIVALVNAILCHRPTVAPTAEEALDGNGQVDNKPEDTTPAQPQQPTNKRGRKKKEDAAADKPEPTKEPAGDEQQEAAANEADANGEQVAEQEEAKAEEAAPQNEGQAKAEAEQKPLTAEDVRAAMHKTRQRIEGEDYKENTNGDLYKKYHKPLTAQFKNIAALLGAEKPSALPPDKIANFIEQCNGLQIMEDGTIGSNCPF</sequence>
<protein>
    <submittedName>
        <fullName evidence="2">Uncharacterized protein</fullName>
    </submittedName>
</protein>
<accession>A0AA91A3Y3</accession>
<evidence type="ECO:0000256" key="1">
    <source>
        <dbReference type="SAM" id="MobiDB-lite"/>
    </source>
</evidence>
<dbReference type="AlphaFoldDB" id="A0AA91A3Y3"/>
<reference evidence="3" key="1">
    <citation type="submission" date="2019-09" db="EMBL/GenBank/DDBJ databases">
        <title>Distinct polysaccharide growth profiles of human intestinal Prevotella copri isolates.</title>
        <authorList>
            <person name="Fehlner-Peach H."/>
            <person name="Magnabosco C."/>
            <person name="Raghavan V."/>
            <person name="Scher J.U."/>
            <person name="Tett A."/>
            <person name="Cox L.M."/>
            <person name="Gottsegen C."/>
            <person name="Watters A."/>
            <person name="Wiltshire- Gordon J.D."/>
            <person name="Segata N."/>
            <person name="Bonneau R."/>
            <person name="Littman D.R."/>
        </authorList>
    </citation>
    <scope>NUCLEOTIDE SEQUENCE [LARGE SCALE GENOMIC DNA]</scope>
    <source>
        <strain evidence="3">BU41712</strain>
    </source>
</reference>
<name>A0AA91A3Y3_9BACT</name>
<feature type="region of interest" description="Disordered" evidence="1">
    <location>
        <begin position="40"/>
        <end position="136"/>
    </location>
</feature>
<dbReference type="RefSeq" id="WP_153093722.1">
    <property type="nucleotide sequence ID" value="NZ_VZBX01000138.1"/>
</dbReference>
<gene>
    <name evidence="2" type="ORF">F7D71_14630</name>
</gene>
<feature type="compositionally biased region" description="Basic and acidic residues" evidence="1">
    <location>
        <begin position="70"/>
        <end position="86"/>
    </location>
</feature>
<comment type="caution">
    <text evidence="2">The sequence shown here is derived from an EMBL/GenBank/DDBJ whole genome shotgun (WGS) entry which is preliminary data.</text>
</comment>
<dbReference type="Proteomes" id="UP000423156">
    <property type="component" value="Unassembled WGS sequence"/>
</dbReference>
<feature type="compositionally biased region" description="Low complexity" evidence="1">
    <location>
        <begin position="92"/>
        <end position="105"/>
    </location>
</feature>
<feature type="compositionally biased region" description="Basic and acidic residues" evidence="1">
    <location>
        <begin position="124"/>
        <end position="136"/>
    </location>
</feature>
<evidence type="ECO:0000313" key="3">
    <source>
        <dbReference type="Proteomes" id="UP000423156"/>
    </source>
</evidence>
<feature type="compositionally biased region" description="Polar residues" evidence="1">
    <location>
        <begin position="55"/>
        <end position="64"/>
    </location>
</feature>
<evidence type="ECO:0000313" key="2">
    <source>
        <dbReference type="EMBL" id="MQN79068.1"/>
    </source>
</evidence>
<organism evidence="2 3">
    <name type="scientific">Segatella copri</name>
    <dbReference type="NCBI Taxonomy" id="165179"/>
    <lineage>
        <taxon>Bacteria</taxon>
        <taxon>Pseudomonadati</taxon>
        <taxon>Bacteroidota</taxon>
        <taxon>Bacteroidia</taxon>
        <taxon>Bacteroidales</taxon>
        <taxon>Prevotellaceae</taxon>
        <taxon>Segatella</taxon>
    </lineage>
</organism>
<dbReference type="EMBL" id="VZBZ01000164">
    <property type="protein sequence ID" value="MQN79068.1"/>
    <property type="molecule type" value="Genomic_DNA"/>
</dbReference>